<dbReference type="EC" id="2.7.13.3" evidence="2"/>
<dbReference type="AlphaFoldDB" id="A0A3P1CJF5"/>
<keyword evidence="3" id="KW-0597">Phosphoprotein</keyword>
<evidence type="ECO:0000313" key="9">
    <source>
        <dbReference type="Proteomes" id="UP000274271"/>
    </source>
</evidence>
<dbReference type="PANTHER" id="PTHR43304">
    <property type="entry name" value="PHYTOCHROME-LIKE PROTEIN CPH1"/>
    <property type="match status" value="1"/>
</dbReference>
<dbReference type="GO" id="GO:0000155">
    <property type="term" value="F:phosphorelay sensor kinase activity"/>
    <property type="evidence" value="ECO:0007669"/>
    <property type="project" value="InterPro"/>
</dbReference>
<accession>A0A3P1CJF5</accession>
<feature type="domain" description="PAS" evidence="6">
    <location>
        <begin position="293"/>
        <end position="364"/>
    </location>
</feature>
<dbReference type="RefSeq" id="WP_124907361.1">
    <property type="nucleotide sequence ID" value="NZ_RQJP01000003.1"/>
</dbReference>
<dbReference type="OrthoDB" id="9124519at2"/>
<evidence type="ECO:0000256" key="4">
    <source>
        <dbReference type="ARBA" id="ARBA00022679"/>
    </source>
</evidence>
<reference evidence="8 9" key="1">
    <citation type="submission" date="2018-11" db="EMBL/GenBank/DDBJ databases">
        <authorList>
            <person name="Zhou Z."/>
            <person name="Wang G."/>
        </authorList>
    </citation>
    <scope>NUCLEOTIDE SEQUENCE [LARGE SCALE GENOMIC DNA]</scope>
    <source>
        <strain evidence="8 9">KCTC42998</strain>
    </source>
</reference>
<feature type="domain" description="PAC" evidence="7">
    <location>
        <begin position="240"/>
        <end position="292"/>
    </location>
</feature>
<sequence length="744" mass="86001">MLSLTEIALLYNSIPTPCVILRPDKPGYTIAAVNRAFLSAIDTLPSALVGRPFFDAFPINEDDDGSRTLTIHRAFEQVLHDKTPCLIRNHRYDVPAAKSNGYGRYWNIETYPLLDEEGTIHYIVQSSTDVTALFETEKKLEENAVKIALELNQRKQIEHELQRSNERYYYVNKATDDAIYDWDIDVDHIHWGEAFFRLFGYTAEDRFTIEKWAAMVHPEEISALKSSLKKTLANPLTTNWTAGYRFKRADGIYAYVEENGYIIRDEQGRATRMIGVLRDVSVRKIAEAELGSLKDTYSDLFQLSPLPMWVYDLNSLRFLDVNESAMAHYGYTKKEFIGMSILDIRPREDSELLVNTIRNEVRPRLVHTSEVRHLKKSGEVIQVHIRGNSIRFGEKKARIVVATDVTELKKSEQALIESERRFKTLIQEGSDLIAIIEMDGYCKYVGPNIERLLGIALEEFIGYNAFNYIHKADRGFVIQQFKLLNNKKQLAVAPFRYVDKQGRIHWVETVITDMRDDEAISGIVCNSRIVTDRVENELKIKEHLDRFNAVSKATSDSIWDLDMVSNRVLWNHGIKAVFGYKEVEHDYQWWHDRVHPEDIKRVEQTVAHNVSYKIPRWTSEYRFRCADDTYKYVLDRGFLIFNERTGQPVKMIGAMQDITEKVAYTKAIEAHNVRLREIAWTQAHLVRAPLAGILGLIPLLNDPENDENTRQTALSYLLKSAMDLDEIIKEVINKSHEALNERVQ</sequence>
<dbReference type="SMART" id="SM00086">
    <property type="entry name" value="PAC"/>
    <property type="match status" value="5"/>
</dbReference>
<dbReference type="Pfam" id="PF08448">
    <property type="entry name" value="PAS_4"/>
    <property type="match status" value="1"/>
</dbReference>
<protein>
    <recommendedName>
        <fullName evidence="2">histidine kinase</fullName>
        <ecNumber evidence="2">2.7.13.3</ecNumber>
    </recommendedName>
</protein>
<evidence type="ECO:0000256" key="5">
    <source>
        <dbReference type="ARBA" id="ARBA00022777"/>
    </source>
</evidence>
<evidence type="ECO:0000256" key="1">
    <source>
        <dbReference type="ARBA" id="ARBA00000085"/>
    </source>
</evidence>
<dbReference type="InterPro" id="IPR052162">
    <property type="entry name" value="Sensor_kinase/Photoreceptor"/>
</dbReference>
<dbReference type="InterPro" id="IPR035965">
    <property type="entry name" value="PAS-like_dom_sf"/>
</dbReference>
<evidence type="ECO:0000259" key="6">
    <source>
        <dbReference type="PROSITE" id="PS50112"/>
    </source>
</evidence>
<dbReference type="NCBIfam" id="TIGR00229">
    <property type="entry name" value="sensory_box"/>
    <property type="match status" value="4"/>
</dbReference>
<keyword evidence="4" id="KW-0808">Transferase</keyword>
<dbReference type="Proteomes" id="UP000274271">
    <property type="component" value="Unassembled WGS sequence"/>
</dbReference>
<dbReference type="InterPro" id="IPR013656">
    <property type="entry name" value="PAS_4"/>
</dbReference>
<dbReference type="CDD" id="cd00130">
    <property type="entry name" value="PAS"/>
    <property type="match status" value="4"/>
</dbReference>
<feature type="domain" description="PAS" evidence="6">
    <location>
        <begin position="164"/>
        <end position="235"/>
    </location>
</feature>
<evidence type="ECO:0000256" key="2">
    <source>
        <dbReference type="ARBA" id="ARBA00012438"/>
    </source>
</evidence>
<dbReference type="Pfam" id="PF08447">
    <property type="entry name" value="PAS_3"/>
    <property type="match status" value="3"/>
</dbReference>
<dbReference type="PROSITE" id="PS50112">
    <property type="entry name" value="PAS"/>
    <property type="match status" value="3"/>
</dbReference>
<dbReference type="SUPFAM" id="SSF47384">
    <property type="entry name" value="Homodimeric domain of signal transducing histidine kinase"/>
    <property type="match status" value="1"/>
</dbReference>
<evidence type="ECO:0000256" key="3">
    <source>
        <dbReference type="ARBA" id="ARBA00022553"/>
    </source>
</evidence>
<dbReference type="InterPro" id="IPR001610">
    <property type="entry name" value="PAC"/>
</dbReference>
<name>A0A3P1CJF5_9BACT</name>
<gene>
    <name evidence="8" type="ORF">EHT87_14405</name>
</gene>
<feature type="domain" description="PAC" evidence="7">
    <location>
        <begin position="90"/>
        <end position="142"/>
    </location>
</feature>
<organism evidence="8 9">
    <name type="scientific">Larkinella knui</name>
    <dbReference type="NCBI Taxonomy" id="2025310"/>
    <lineage>
        <taxon>Bacteria</taxon>
        <taxon>Pseudomonadati</taxon>
        <taxon>Bacteroidota</taxon>
        <taxon>Cytophagia</taxon>
        <taxon>Cytophagales</taxon>
        <taxon>Spirosomataceae</taxon>
        <taxon>Larkinella</taxon>
    </lineage>
</organism>
<dbReference type="InterPro" id="IPR013655">
    <property type="entry name" value="PAS_fold_3"/>
</dbReference>
<feature type="domain" description="PAC" evidence="7">
    <location>
        <begin position="367"/>
        <end position="417"/>
    </location>
</feature>
<dbReference type="Pfam" id="PF13426">
    <property type="entry name" value="PAS_9"/>
    <property type="match status" value="1"/>
</dbReference>
<dbReference type="InterPro" id="IPR036097">
    <property type="entry name" value="HisK_dim/P_sf"/>
</dbReference>
<proteinExistence type="predicted"/>
<dbReference type="PANTHER" id="PTHR43304:SF1">
    <property type="entry name" value="PAC DOMAIN-CONTAINING PROTEIN"/>
    <property type="match status" value="1"/>
</dbReference>
<comment type="catalytic activity">
    <reaction evidence="1">
        <text>ATP + protein L-histidine = ADP + protein N-phospho-L-histidine.</text>
        <dbReference type="EC" id="2.7.13.3"/>
    </reaction>
</comment>
<dbReference type="SUPFAM" id="SSF55785">
    <property type="entry name" value="PYP-like sensor domain (PAS domain)"/>
    <property type="match status" value="5"/>
</dbReference>
<evidence type="ECO:0000313" key="8">
    <source>
        <dbReference type="EMBL" id="RRB13463.1"/>
    </source>
</evidence>
<comment type="caution">
    <text evidence="8">The sequence shown here is derived from an EMBL/GenBank/DDBJ whole genome shotgun (WGS) entry which is preliminary data.</text>
</comment>
<feature type="domain" description="PAS" evidence="6">
    <location>
        <begin position="418"/>
        <end position="488"/>
    </location>
</feature>
<evidence type="ECO:0000259" key="7">
    <source>
        <dbReference type="PROSITE" id="PS50113"/>
    </source>
</evidence>
<keyword evidence="5" id="KW-0418">Kinase</keyword>
<dbReference type="SMART" id="SM00091">
    <property type="entry name" value="PAS"/>
    <property type="match status" value="5"/>
</dbReference>
<dbReference type="PROSITE" id="PS50113">
    <property type="entry name" value="PAC"/>
    <property type="match status" value="3"/>
</dbReference>
<dbReference type="EMBL" id="RQJP01000003">
    <property type="protein sequence ID" value="RRB13463.1"/>
    <property type="molecule type" value="Genomic_DNA"/>
</dbReference>
<keyword evidence="9" id="KW-1185">Reference proteome</keyword>
<dbReference type="InterPro" id="IPR000700">
    <property type="entry name" value="PAS-assoc_C"/>
</dbReference>
<dbReference type="InterPro" id="IPR000014">
    <property type="entry name" value="PAS"/>
</dbReference>
<dbReference type="Gene3D" id="3.30.450.20">
    <property type="entry name" value="PAS domain"/>
    <property type="match status" value="5"/>
</dbReference>